<evidence type="ECO:0000256" key="1">
    <source>
        <dbReference type="SAM" id="Phobius"/>
    </source>
</evidence>
<organism evidence="3 4">
    <name type="scientific">Candidatus Scatosoma pullistercoris</name>
    <dbReference type="NCBI Taxonomy" id="2840934"/>
    <lineage>
        <taxon>Bacteria</taxon>
        <taxon>Bacillati</taxon>
        <taxon>Bacillota</taxon>
        <taxon>Clostridia</taxon>
        <taxon>Candidatus Scatosoma</taxon>
    </lineage>
</organism>
<keyword evidence="1" id="KW-1133">Transmembrane helix</keyword>
<feature type="transmembrane region" description="Helical" evidence="1">
    <location>
        <begin position="249"/>
        <end position="268"/>
    </location>
</feature>
<evidence type="ECO:0008006" key="5">
    <source>
        <dbReference type="Google" id="ProtNLM"/>
    </source>
</evidence>
<evidence type="ECO:0000256" key="2">
    <source>
        <dbReference type="SAM" id="SignalP"/>
    </source>
</evidence>
<reference evidence="3" key="2">
    <citation type="journal article" date="2021" name="PeerJ">
        <title>Extensive microbial diversity within the chicken gut microbiome revealed by metagenomics and culture.</title>
        <authorList>
            <person name="Gilroy R."/>
            <person name="Ravi A."/>
            <person name="Getino M."/>
            <person name="Pursley I."/>
            <person name="Horton D.L."/>
            <person name="Alikhan N.F."/>
            <person name="Baker D."/>
            <person name="Gharbi K."/>
            <person name="Hall N."/>
            <person name="Watson M."/>
            <person name="Adriaenssens E.M."/>
            <person name="Foster-Nyarko E."/>
            <person name="Jarju S."/>
            <person name="Secka A."/>
            <person name="Antonio M."/>
            <person name="Oren A."/>
            <person name="Chaudhuri R.R."/>
            <person name="La Ragione R."/>
            <person name="Hildebrand F."/>
            <person name="Pallen M.J."/>
        </authorList>
    </citation>
    <scope>NUCLEOTIDE SEQUENCE</scope>
    <source>
        <strain evidence="3">11687</strain>
    </source>
</reference>
<dbReference type="InterPro" id="IPR017756">
    <property type="entry name" value="TM_Gly-Cys-Arg_CS"/>
</dbReference>
<keyword evidence="2" id="KW-0732">Signal</keyword>
<sequence length="273" mass="28942">MKKLRKTVLAGAAALVFAASAAAVLPEIPVAAEELKSYSTGVSISEQGENGFYYAWGTPEHYVLMDYGVHNSGYGWHGLELYCNINGSSLHPGNFWGVLVVWVAGESGTVSLSGEMQKGSTNGDGVNLGVFHQHADGELEVLLEEFVDGTGELNYPLDKELEIKRGDSLIFWCDSGKGKDNNSDSVGCPFTIAYTRTEGDAAEEDLSIYLHAGRPGDVGGFQHIEQDFAAEVLDGTLTEKKYLETGGCASSASAAAVLAVGALALIGLGRKRK</sequence>
<dbReference type="NCBIfam" id="TIGR03382">
    <property type="entry name" value="GC_trans_RRR"/>
    <property type="match status" value="1"/>
</dbReference>
<feature type="chain" id="PRO_5039235655" description="Gram-positive cocci surface proteins LPxTG domain-containing protein" evidence="2">
    <location>
        <begin position="22"/>
        <end position="273"/>
    </location>
</feature>
<accession>A0A9D1MEX5</accession>
<keyword evidence="1" id="KW-0812">Transmembrane</keyword>
<comment type="caution">
    <text evidence="3">The sequence shown here is derived from an EMBL/GenBank/DDBJ whole genome shotgun (WGS) entry which is preliminary data.</text>
</comment>
<evidence type="ECO:0000313" key="4">
    <source>
        <dbReference type="Proteomes" id="UP000824081"/>
    </source>
</evidence>
<name>A0A9D1MEX5_9FIRM</name>
<feature type="signal peptide" evidence="2">
    <location>
        <begin position="1"/>
        <end position="21"/>
    </location>
</feature>
<dbReference type="EMBL" id="DVMZ01000073">
    <property type="protein sequence ID" value="HIU59004.1"/>
    <property type="molecule type" value="Genomic_DNA"/>
</dbReference>
<proteinExistence type="predicted"/>
<dbReference type="Proteomes" id="UP000824081">
    <property type="component" value="Unassembled WGS sequence"/>
</dbReference>
<evidence type="ECO:0000313" key="3">
    <source>
        <dbReference type="EMBL" id="HIU59004.1"/>
    </source>
</evidence>
<protein>
    <recommendedName>
        <fullName evidence="5">Gram-positive cocci surface proteins LPxTG domain-containing protein</fullName>
    </recommendedName>
</protein>
<reference evidence="3" key="1">
    <citation type="submission" date="2020-10" db="EMBL/GenBank/DDBJ databases">
        <authorList>
            <person name="Gilroy R."/>
        </authorList>
    </citation>
    <scope>NUCLEOTIDE SEQUENCE</scope>
    <source>
        <strain evidence="3">11687</strain>
    </source>
</reference>
<keyword evidence="1" id="KW-0472">Membrane</keyword>
<dbReference type="AlphaFoldDB" id="A0A9D1MEX5"/>
<gene>
    <name evidence="3" type="ORF">IAC57_02770</name>
</gene>